<dbReference type="OrthoDB" id="8205493at2"/>
<feature type="compositionally biased region" description="Polar residues" evidence="1">
    <location>
        <begin position="310"/>
        <end position="319"/>
    </location>
</feature>
<keyword evidence="4" id="KW-1185">Reference proteome</keyword>
<dbReference type="AlphaFoldDB" id="A0A2H1L5L8"/>
<dbReference type="SUPFAM" id="SSF51735">
    <property type="entry name" value="NAD(P)-binding Rossmann-fold domains"/>
    <property type="match status" value="1"/>
</dbReference>
<accession>A0A2H1L5L8</accession>
<dbReference type="InterPro" id="IPR036291">
    <property type="entry name" value="NAD(P)-bd_dom_sf"/>
</dbReference>
<dbReference type="Gene3D" id="3.40.50.720">
    <property type="entry name" value="NAD(P)-binding Rossmann-like Domain"/>
    <property type="match status" value="1"/>
</dbReference>
<organism evidence="3 4">
    <name type="scientific">Brevibacterium jeotgali</name>
    <dbReference type="NCBI Taxonomy" id="1262550"/>
    <lineage>
        <taxon>Bacteria</taxon>
        <taxon>Bacillati</taxon>
        <taxon>Actinomycetota</taxon>
        <taxon>Actinomycetes</taxon>
        <taxon>Micrococcales</taxon>
        <taxon>Brevibacteriaceae</taxon>
        <taxon>Brevibacterium</taxon>
    </lineage>
</organism>
<dbReference type="RefSeq" id="WP_101589092.1">
    <property type="nucleotide sequence ID" value="NZ_FXZM01000007.1"/>
</dbReference>
<name>A0A2H1L5L8_9MICO</name>
<evidence type="ECO:0000256" key="1">
    <source>
        <dbReference type="SAM" id="MobiDB-lite"/>
    </source>
</evidence>
<dbReference type="EMBL" id="FXZM01000007">
    <property type="protein sequence ID" value="SMY12169.1"/>
    <property type="molecule type" value="Genomic_DNA"/>
</dbReference>
<dbReference type="GO" id="GO:0004029">
    <property type="term" value="F:aldehyde dehydrogenase (NAD+) activity"/>
    <property type="evidence" value="ECO:0007669"/>
    <property type="project" value="TreeGrafter"/>
</dbReference>
<dbReference type="PANTHER" id="PTHR48079">
    <property type="entry name" value="PROTEIN YEEZ"/>
    <property type="match status" value="1"/>
</dbReference>
<feature type="domain" description="NAD-dependent epimerase/dehydratase" evidence="2">
    <location>
        <begin position="4"/>
        <end position="207"/>
    </location>
</feature>
<dbReference type="Pfam" id="PF01370">
    <property type="entry name" value="Epimerase"/>
    <property type="match status" value="1"/>
</dbReference>
<feature type="compositionally biased region" description="Basic and acidic residues" evidence="1">
    <location>
        <begin position="327"/>
        <end position="340"/>
    </location>
</feature>
<feature type="region of interest" description="Disordered" evidence="1">
    <location>
        <begin position="303"/>
        <end position="340"/>
    </location>
</feature>
<sequence length="340" mass="36228">MHYLVTGAGQIGAQLVRGLTDSGHSVTVLRRSTAPVPGAHTLSGDVADPRLLREAADGASAIFHCVHSSYDHKAWLRDLPHREAAVMDVAAELDIPVVFPESVYAYGERARSLKESSAAAPVSPLGEVRAMLLASRASHTARTISVIAADLIGPTANPQSSVLQLLVMDPAGRGRRAWIMGDPDAARTFTYIPDMTRAMVAAAQNAEVVSAAGDAVLTVPAAPALTQREMAADAARAKGRKPAGVSRIPTWALRIVGFASPLFRELAAQSYLWAHPSVLEPGMLARERTVEPTPWTEVLEEWACDGGNSPGQDQRSTAPRSPALRRSTPEHPHRSASESR</sequence>
<reference evidence="4" key="1">
    <citation type="submission" date="2017-03" db="EMBL/GenBank/DDBJ databases">
        <authorList>
            <person name="Monnet C."/>
        </authorList>
    </citation>
    <scope>NUCLEOTIDE SEQUENCE [LARGE SCALE GENOMIC DNA]</scope>
    <source>
        <strain evidence="4">SJ5-8</strain>
    </source>
</reference>
<dbReference type="PANTHER" id="PTHR48079:SF6">
    <property type="entry name" value="NAD(P)-BINDING DOMAIN-CONTAINING PROTEIN-RELATED"/>
    <property type="match status" value="1"/>
</dbReference>
<evidence type="ECO:0000313" key="4">
    <source>
        <dbReference type="Proteomes" id="UP000234462"/>
    </source>
</evidence>
<evidence type="ECO:0000259" key="2">
    <source>
        <dbReference type="Pfam" id="PF01370"/>
    </source>
</evidence>
<dbReference type="GO" id="GO:0005737">
    <property type="term" value="C:cytoplasm"/>
    <property type="evidence" value="ECO:0007669"/>
    <property type="project" value="TreeGrafter"/>
</dbReference>
<dbReference type="Proteomes" id="UP000234462">
    <property type="component" value="Unassembled WGS sequence"/>
</dbReference>
<protein>
    <submittedName>
        <fullName evidence="3">Nucleoside-diphosphate-sugar epimerase</fullName>
    </submittedName>
</protein>
<dbReference type="InterPro" id="IPR001509">
    <property type="entry name" value="Epimerase_deHydtase"/>
</dbReference>
<gene>
    <name evidence="3" type="ORF">BJEO58_01763</name>
</gene>
<proteinExistence type="predicted"/>
<dbReference type="InterPro" id="IPR051783">
    <property type="entry name" value="NAD(P)-dependent_oxidoreduct"/>
</dbReference>
<evidence type="ECO:0000313" key="3">
    <source>
        <dbReference type="EMBL" id="SMY12169.1"/>
    </source>
</evidence>